<organism evidence="2 3">
    <name type="scientific">Knufia fluminis</name>
    <dbReference type="NCBI Taxonomy" id="191047"/>
    <lineage>
        <taxon>Eukaryota</taxon>
        <taxon>Fungi</taxon>
        <taxon>Dikarya</taxon>
        <taxon>Ascomycota</taxon>
        <taxon>Pezizomycotina</taxon>
        <taxon>Eurotiomycetes</taxon>
        <taxon>Chaetothyriomycetidae</taxon>
        <taxon>Chaetothyriales</taxon>
        <taxon>Trichomeriaceae</taxon>
        <taxon>Knufia</taxon>
    </lineage>
</organism>
<evidence type="ECO:0000313" key="3">
    <source>
        <dbReference type="Proteomes" id="UP001316803"/>
    </source>
</evidence>
<name>A0AAN8EG39_9EURO</name>
<proteinExistence type="predicted"/>
<dbReference type="Proteomes" id="UP001316803">
    <property type="component" value="Unassembled WGS sequence"/>
</dbReference>
<gene>
    <name evidence="2" type="ORF">OHC33_005888</name>
</gene>
<dbReference type="EMBL" id="JAKLMC020000012">
    <property type="protein sequence ID" value="KAK5953320.1"/>
    <property type="molecule type" value="Genomic_DNA"/>
</dbReference>
<evidence type="ECO:0000256" key="1">
    <source>
        <dbReference type="SAM" id="MobiDB-lite"/>
    </source>
</evidence>
<feature type="region of interest" description="Disordered" evidence="1">
    <location>
        <begin position="72"/>
        <end position="158"/>
    </location>
</feature>
<feature type="compositionally biased region" description="Polar residues" evidence="1">
    <location>
        <begin position="118"/>
        <end position="133"/>
    </location>
</feature>
<dbReference type="AlphaFoldDB" id="A0AAN8EG39"/>
<evidence type="ECO:0008006" key="4">
    <source>
        <dbReference type="Google" id="ProtNLM"/>
    </source>
</evidence>
<comment type="caution">
    <text evidence="2">The sequence shown here is derived from an EMBL/GenBank/DDBJ whole genome shotgun (WGS) entry which is preliminary data.</text>
</comment>
<feature type="compositionally biased region" description="Basic and acidic residues" evidence="1">
    <location>
        <begin position="103"/>
        <end position="117"/>
    </location>
</feature>
<feature type="compositionally biased region" description="Low complexity" evidence="1">
    <location>
        <begin position="72"/>
        <end position="82"/>
    </location>
</feature>
<protein>
    <recommendedName>
        <fullName evidence="4">Integral membrane protein</fullName>
    </recommendedName>
</protein>
<keyword evidence="3" id="KW-1185">Reference proteome</keyword>
<sequence>MPIIVFSGLHAREVNHMVATSAPGTGLTTPTVYLQIQVIYGIVSAAVPALNRSLRMFNTSMGSSWWQTTFSQSNGKSGVSSSRKQNDIPLKSINTGTNRSRGRSTDRDEITDNEHGAKSTSDQVGYSFTSSGAQLGEADARSGRGQSEDSSDSKARIIRKETQWHISYETSG</sequence>
<accession>A0AAN8EG39</accession>
<evidence type="ECO:0000313" key="2">
    <source>
        <dbReference type="EMBL" id="KAK5953320.1"/>
    </source>
</evidence>
<reference evidence="2 3" key="1">
    <citation type="submission" date="2022-12" db="EMBL/GenBank/DDBJ databases">
        <title>Genomic features and morphological characterization of a novel Knufia sp. strain isolated from spacecraft assembly facility.</title>
        <authorList>
            <person name="Teixeira M."/>
            <person name="Chander A.M."/>
            <person name="Stajich J.E."/>
            <person name="Venkateswaran K."/>
        </authorList>
    </citation>
    <scope>NUCLEOTIDE SEQUENCE [LARGE SCALE GENOMIC DNA]</scope>
    <source>
        <strain evidence="2 3">FJI-L2-BK-P2</strain>
    </source>
</reference>